<organism evidence="1 2">
    <name type="scientific">Trichoderma lentiforme</name>
    <dbReference type="NCBI Taxonomy" id="1567552"/>
    <lineage>
        <taxon>Eukaryota</taxon>
        <taxon>Fungi</taxon>
        <taxon>Dikarya</taxon>
        <taxon>Ascomycota</taxon>
        <taxon>Pezizomycotina</taxon>
        <taxon>Sordariomycetes</taxon>
        <taxon>Hypocreomycetidae</taxon>
        <taxon>Hypocreales</taxon>
        <taxon>Hypocreaceae</taxon>
        <taxon>Trichoderma</taxon>
    </lineage>
</organism>
<protein>
    <submittedName>
        <fullName evidence="1">Uncharacterized protein</fullName>
    </submittedName>
</protein>
<sequence>MGPIEAVQPRDMARLSSVSSMASSACRASASGHRFCINSSHLNTHTVLDAAGSSIPGCGDPRSFFRRHRRLLPSWSSYFVPTSRHPFISSLLLLSSHADDLINISNS</sequence>
<dbReference type="Proteomes" id="UP000801864">
    <property type="component" value="Unassembled WGS sequence"/>
</dbReference>
<gene>
    <name evidence="1" type="ORF">CFAM422_000720</name>
</gene>
<name>A0A9P5CJF3_9HYPO</name>
<accession>A0A9P5CJF3</accession>
<dbReference type="EMBL" id="QLNT01000001">
    <property type="protein sequence ID" value="KAF3077267.1"/>
    <property type="molecule type" value="Genomic_DNA"/>
</dbReference>
<reference evidence="1 2" key="1">
    <citation type="submission" date="2018-06" db="EMBL/GenBank/DDBJ databases">
        <title>Genome analysis of cellulolytic fungus Trichoderma lentiforme CFAM-422.</title>
        <authorList>
            <person name="Steindorff A.S."/>
            <person name="Formighieri E.F."/>
            <person name="Midorikawa G.E.O."/>
            <person name="Tamietti M.S."/>
            <person name="Ramos E.Z."/>
            <person name="Silva A.S."/>
            <person name="Bon E.P.S."/>
            <person name="Mendes T.D."/>
            <person name="Damaso M.C.T."/>
            <person name="Favaro L.C.L."/>
        </authorList>
    </citation>
    <scope>NUCLEOTIDE SEQUENCE [LARGE SCALE GENOMIC DNA]</scope>
    <source>
        <strain evidence="1 2">CFAM-422</strain>
    </source>
</reference>
<evidence type="ECO:0000313" key="1">
    <source>
        <dbReference type="EMBL" id="KAF3077267.1"/>
    </source>
</evidence>
<comment type="caution">
    <text evidence="1">The sequence shown here is derived from an EMBL/GenBank/DDBJ whole genome shotgun (WGS) entry which is preliminary data.</text>
</comment>
<proteinExistence type="predicted"/>
<keyword evidence="2" id="KW-1185">Reference proteome</keyword>
<evidence type="ECO:0000313" key="2">
    <source>
        <dbReference type="Proteomes" id="UP000801864"/>
    </source>
</evidence>
<dbReference type="AlphaFoldDB" id="A0A9P5CJF3"/>